<evidence type="ECO:0000256" key="2">
    <source>
        <dbReference type="ARBA" id="ARBA00023125"/>
    </source>
</evidence>
<dbReference type="InterPro" id="IPR000843">
    <property type="entry name" value="HTH_LacI"/>
</dbReference>
<keyword evidence="6" id="KW-1185">Reference proteome</keyword>
<comment type="caution">
    <text evidence="5">The sequence shown here is derived from an EMBL/GenBank/DDBJ whole genome shotgun (WGS) entry which is preliminary data.</text>
</comment>
<dbReference type="Proteomes" id="UP001519363">
    <property type="component" value="Unassembled WGS sequence"/>
</dbReference>
<dbReference type="CDD" id="cd01392">
    <property type="entry name" value="HTH_LacI"/>
    <property type="match status" value="1"/>
</dbReference>
<gene>
    <name evidence="5" type="ORF">JOF53_003810</name>
</gene>
<evidence type="ECO:0000259" key="4">
    <source>
        <dbReference type="PROSITE" id="PS50932"/>
    </source>
</evidence>
<dbReference type="PANTHER" id="PTHR30146:SF153">
    <property type="entry name" value="LACTOSE OPERON REPRESSOR"/>
    <property type="match status" value="1"/>
</dbReference>
<accession>A0ABS5AEB8</accession>
<evidence type="ECO:0000313" key="6">
    <source>
        <dbReference type="Proteomes" id="UP001519363"/>
    </source>
</evidence>
<dbReference type="CDD" id="cd06267">
    <property type="entry name" value="PBP1_LacI_sugar_binding-like"/>
    <property type="match status" value="1"/>
</dbReference>
<reference evidence="5 6" key="1">
    <citation type="submission" date="2021-03" db="EMBL/GenBank/DDBJ databases">
        <title>Sequencing the genomes of 1000 actinobacteria strains.</title>
        <authorList>
            <person name="Klenk H.-P."/>
        </authorList>
    </citation>
    <scope>NUCLEOTIDE SEQUENCE [LARGE SCALE GENOMIC DNA]</scope>
    <source>
        <strain evidence="5 6">DSM 44580</strain>
    </source>
</reference>
<keyword evidence="2 5" id="KW-0238">DNA-binding</keyword>
<dbReference type="SUPFAM" id="SSF53822">
    <property type="entry name" value="Periplasmic binding protein-like I"/>
    <property type="match status" value="1"/>
</dbReference>
<dbReference type="Gene3D" id="1.10.260.40">
    <property type="entry name" value="lambda repressor-like DNA-binding domains"/>
    <property type="match status" value="1"/>
</dbReference>
<evidence type="ECO:0000256" key="3">
    <source>
        <dbReference type="ARBA" id="ARBA00023163"/>
    </source>
</evidence>
<feature type="domain" description="HTH lacI-type" evidence="4">
    <location>
        <begin position="1"/>
        <end position="36"/>
    </location>
</feature>
<dbReference type="InterPro" id="IPR028082">
    <property type="entry name" value="Peripla_BP_I"/>
</dbReference>
<evidence type="ECO:0000313" key="5">
    <source>
        <dbReference type="EMBL" id="MBP2474938.1"/>
    </source>
</evidence>
<proteinExistence type="predicted"/>
<dbReference type="GO" id="GO:0003677">
    <property type="term" value="F:DNA binding"/>
    <property type="evidence" value="ECO:0007669"/>
    <property type="project" value="UniProtKB-KW"/>
</dbReference>
<dbReference type="PANTHER" id="PTHR30146">
    <property type="entry name" value="LACI-RELATED TRANSCRIPTIONAL REPRESSOR"/>
    <property type="match status" value="1"/>
</dbReference>
<dbReference type="PROSITE" id="PS50932">
    <property type="entry name" value="HTH_LACI_2"/>
    <property type="match status" value="1"/>
</dbReference>
<dbReference type="SUPFAM" id="SSF47413">
    <property type="entry name" value="lambda repressor-like DNA-binding domains"/>
    <property type="match status" value="1"/>
</dbReference>
<sequence length="317" mass="34328">MRGQDTAYRAETRQRVLDAAEALGYRPNAQARALRLQRQQAIGLLVPDLDNFGFTQIMRGVQEVATERDYTLMVVEAGSGEGAGNAYDKLGLEGKVDGVLVAFASVDDPHIQEWASREHLPMVLVQRGTPGYPAAVVMDEVRNVSIMVDHLVELGHRRIGHVSGPLRTDTGLRRRQGFAAAMRSHGLTVRPEWICDGNFHWRGGHQAALHILDVPAAERPTALVVANLLSALGTLSAARELGLSVPHDLSVIAIDEHIVAAHTDPPLTAVRTPQRELGRASAHMLLQVLEGHRPSKLVLPNPPELVVRASTAPAPSA</sequence>
<dbReference type="InterPro" id="IPR046335">
    <property type="entry name" value="LacI/GalR-like_sensor"/>
</dbReference>
<keyword evidence="1" id="KW-0805">Transcription regulation</keyword>
<dbReference type="EMBL" id="JAGIOO010000001">
    <property type="protein sequence ID" value="MBP2474938.1"/>
    <property type="molecule type" value="Genomic_DNA"/>
</dbReference>
<dbReference type="Gene3D" id="3.40.50.2300">
    <property type="match status" value="2"/>
</dbReference>
<dbReference type="Pfam" id="PF13377">
    <property type="entry name" value="Peripla_BP_3"/>
    <property type="match status" value="1"/>
</dbReference>
<protein>
    <submittedName>
        <fullName evidence="5">DNA-binding LacI/PurR family transcriptional regulator</fullName>
    </submittedName>
</protein>
<dbReference type="InterPro" id="IPR010982">
    <property type="entry name" value="Lambda_DNA-bd_dom_sf"/>
</dbReference>
<name>A0ABS5AEB8_9PSEU</name>
<organism evidence="5 6">
    <name type="scientific">Crossiella equi</name>
    <dbReference type="NCBI Taxonomy" id="130796"/>
    <lineage>
        <taxon>Bacteria</taxon>
        <taxon>Bacillati</taxon>
        <taxon>Actinomycetota</taxon>
        <taxon>Actinomycetes</taxon>
        <taxon>Pseudonocardiales</taxon>
        <taxon>Pseudonocardiaceae</taxon>
        <taxon>Crossiella</taxon>
    </lineage>
</organism>
<dbReference type="SMART" id="SM00354">
    <property type="entry name" value="HTH_LACI"/>
    <property type="match status" value="1"/>
</dbReference>
<evidence type="ECO:0000256" key="1">
    <source>
        <dbReference type="ARBA" id="ARBA00023015"/>
    </source>
</evidence>
<keyword evidence="3" id="KW-0804">Transcription</keyword>